<evidence type="ECO:0000313" key="2">
    <source>
        <dbReference type="EMBL" id="CAK0878608.1"/>
    </source>
</evidence>
<proteinExistence type="predicted"/>
<organism evidence="2 3">
    <name type="scientific">Prorocentrum cordatum</name>
    <dbReference type="NCBI Taxonomy" id="2364126"/>
    <lineage>
        <taxon>Eukaryota</taxon>
        <taxon>Sar</taxon>
        <taxon>Alveolata</taxon>
        <taxon>Dinophyceae</taxon>
        <taxon>Prorocentrales</taxon>
        <taxon>Prorocentraceae</taxon>
        <taxon>Prorocentrum</taxon>
    </lineage>
</organism>
<dbReference type="EMBL" id="CAUYUJ010017865">
    <property type="protein sequence ID" value="CAK0878608.1"/>
    <property type="molecule type" value="Genomic_DNA"/>
</dbReference>
<feature type="non-terminal residue" evidence="2">
    <location>
        <position position="1"/>
    </location>
</feature>
<name>A0ABN9W0Z7_9DINO</name>
<sequence>AAVARLALRAAWAPWCAGLERPPADSVDRWLLEQLAQPKAPGEAAGARDPLLPRPRLPRARACCCASCWRRCRSGAPAGPSGPLPGRRWRGTWQGPGGGSRAQGRRTQRSSLPAWGCWRPGCGSTGPRARGREALRSAPSAASSTSWPRTRARPAP</sequence>
<feature type="region of interest" description="Disordered" evidence="1">
    <location>
        <begin position="75"/>
        <end position="156"/>
    </location>
</feature>
<feature type="compositionally biased region" description="Low complexity" evidence="1">
    <location>
        <begin position="136"/>
        <end position="156"/>
    </location>
</feature>
<feature type="compositionally biased region" description="Low complexity" evidence="1">
    <location>
        <begin position="75"/>
        <end position="86"/>
    </location>
</feature>
<evidence type="ECO:0000313" key="3">
    <source>
        <dbReference type="Proteomes" id="UP001189429"/>
    </source>
</evidence>
<keyword evidence="3" id="KW-1185">Reference proteome</keyword>
<accession>A0ABN9W0Z7</accession>
<evidence type="ECO:0000256" key="1">
    <source>
        <dbReference type="SAM" id="MobiDB-lite"/>
    </source>
</evidence>
<dbReference type="Proteomes" id="UP001189429">
    <property type="component" value="Unassembled WGS sequence"/>
</dbReference>
<comment type="caution">
    <text evidence="2">The sequence shown here is derived from an EMBL/GenBank/DDBJ whole genome shotgun (WGS) entry which is preliminary data.</text>
</comment>
<protein>
    <submittedName>
        <fullName evidence="2">Uncharacterized protein</fullName>
    </submittedName>
</protein>
<feature type="non-terminal residue" evidence="2">
    <location>
        <position position="156"/>
    </location>
</feature>
<gene>
    <name evidence="2" type="ORF">PCOR1329_LOCUS62320</name>
</gene>
<reference evidence="2" key="1">
    <citation type="submission" date="2023-10" db="EMBL/GenBank/DDBJ databases">
        <authorList>
            <person name="Chen Y."/>
            <person name="Shah S."/>
            <person name="Dougan E. K."/>
            <person name="Thang M."/>
            <person name="Chan C."/>
        </authorList>
    </citation>
    <scope>NUCLEOTIDE SEQUENCE [LARGE SCALE GENOMIC DNA]</scope>
</reference>